<comment type="caution">
    <text evidence="1">The sequence shown here is derived from an EMBL/GenBank/DDBJ whole genome shotgun (WGS) entry which is preliminary data.</text>
</comment>
<evidence type="ECO:0000313" key="2">
    <source>
        <dbReference type="Proteomes" id="UP000186804"/>
    </source>
</evidence>
<dbReference type="VEuPathDB" id="CryptoDB:cand_016390"/>
<reference evidence="1 2" key="1">
    <citation type="submission" date="2016-10" db="EMBL/GenBank/DDBJ databases">
        <title>Reductive evolution of mitochondrial metabolism and differential evolution of invasion-related proteins in Cryptosporidium.</title>
        <authorList>
            <person name="Liu S."/>
            <person name="Roellig D.M."/>
            <person name="Guo Y."/>
            <person name="Li N."/>
            <person name="Frace M.A."/>
            <person name="Tang K."/>
            <person name="Zhang L."/>
            <person name="Feng Y."/>
            <person name="Xiao L."/>
        </authorList>
    </citation>
    <scope>NUCLEOTIDE SEQUENCE [LARGE SCALE GENOMIC DNA]</scope>
    <source>
        <strain evidence="1">30847</strain>
    </source>
</reference>
<dbReference type="OrthoDB" id="341210at2759"/>
<dbReference type="AlphaFoldDB" id="A0A1J4MTS8"/>
<dbReference type="GeneID" id="92365824"/>
<evidence type="ECO:0000313" key="1">
    <source>
        <dbReference type="EMBL" id="OII77479.1"/>
    </source>
</evidence>
<sequence length="451" mass="52806">MECNSPDSNSNFCQSLPPNIRQYKLINRNQLMRVNVPLLKMKSYNFDIGTVIEEDSESELQNKTQKITKKQRILKFMENIKMSIKTNYENLKLGIHKIFRKSNHKDKIVNLSNVDPIILQRPKKTRKFKKYISGQFQSDLNAHFQESLSLIRLNCMKTKEKICTKITLEVSKISDLIHNTFNKKKSSFIVSFKSKSKLINISDCVENKGDLSSLICENSTTKQYINEVKPDDKNNELKDNIYEDSNNFIALTELSDFVTKSEPDTTPSTIDSFPYLSFVDSMMNTTQNDNIGNHTVILLNIQQLLLRMENMYKEISCKDLEDIKRNLDRYDISTKFIDNTQIDNSCIVETDKEDIVNYIIKQVLYCQDILDSTREMVKLLSQKYFNLEKDGTYYELAFLIVSQSLQYYEKIQKNLNLIFENRMIELQDLNYNILDSINKFKDNLTTKLTFI</sequence>
<name>A0A1J4MTS8_9CRYT</name>
<dbReference type="EMBL" id="LRBS01000034">
    <property type="protein sequence ID" value="OII77479.1"/>
    <property type="molecule type" value="Genomic_DNA"/>
</dbReference>
<dbReference type="RefSeq" id="XP_067069325.1">
    <property type="nucleotide sequence ID" value="XM_067211873.1"/>
</dbReference>
<protein>
    <submittedName>
        <fullName evidence="1">Uncharacterized protein</fullName>
    </submittedName>
</protein>
<accession>A0A1J4MTS8</accession>
<organism evidence="1 2">
    <name type="scientific">Cryptosporidium andersoni</name>
    <dbReference type="NCBI Taxonomy" id="117008"/>
    <lineage>
        <taxon>Eukaryota</taxon>
        <taxon>Sar</taxon>
        <taxon>Alveolata</taxon>
        <taxon>Apicomplexa</taxon>
        <taxon>Conoidasida</taxon>
        <taxon>Coccidia</taxon>
        <taxon>Eucoccidiorida</taxon>
        <taxon>Eimeriorina</taxon>
        <taxon>Cryptosporidiidae</taxon>
        <taxon>Cryptosporidium</taxon>
    </lineage>
</organism>
<gene>
    <name evidence="1" type="ORF">cand_016390</name>
</gene>
<dbReference type="Proteomes" id="UP000186804">
    <property type="component" value="Unassembled WGS sequence"/>
</dbReference>
<keyword evidence="2" id="KW-1185">Reference proteome</keyword>
<proteinExistence type="predicted"/>